<keyword evidence="10" id="KW-1185">Reference proteome</keyword>
<dbReference type="GO" id="GO:0046872">
    <property type="term" value="F:metal ion binding"/>
    <property type="evidence" value="ECO:0007669"/>
    <property type="project" value="UniProtKB-KW"/>
</dbReference>
<evidence type="ECO:0000256" key="5">
    <source>
        <dbReference type="PIRSR" id="PIRSR602640-1"/>
    </source>
</evidence>
<evidence type="ECO:0000256" key="3">
    <source>
        <dbReference type="ARBA" id="ARBA00023157"/>
    </source>
</evidence>
<protein>
    <recommendedName>
        <fullName evidence="8">Paraoxonase</fullName>
        <ecNumber evidence="8">3.1.1.2</ecNumber>
    </recommendedName>
</protein>
<dbReference type="EMBL" id="JAIWYP010000008">
    <property type="protein sequence ID" value="KAH3790522.1"/>
    <property type="molecule type" value="Genomic_DNA"/>
</dbReference>
<keyword evidence="6 8" id="KW-0106">Calcium</keyword>
<proteinExistence type="inferred from homology"/>
<dbReference type="OrthoDB" id="423498at2759"/>
<evidence type="ECO:0000256" key="8">
    <source>
        <dbReference type="RuleBase" id="RU368025"/>
    </source>
</evidence>
<comment type="similarity">
    <text evidence="1 8">Belongs to the paraoxonase family.</text>
</comment>
<accession>A0A9D4IZW6</accession>
<comment type="catalytic activity">
    <reaction evidence="8">
        <text>a phenyl acetate + H2O = a phenol + acetate + H(+)</text>
        <dbReference type="Rhea" id="RHEA:17309"/>
        <dbReference type="ChEBI" id="CHEBI:15377"/>
        <dbReference type="ChEBI" id="CHEBI:15378"/>
        <dbReference type="ChEBI" id="CHEBI:30089"/>
        <dbReference type="ChEBI" id="CHEBI:33853"/>
        <dbReference type="ChEBI" id="CHEBI:140310"/>
        <dbReference type="EC" id="3.1.1.2"/>
    </reaction>
</comment>
<evidence type="ECO:0000256" key="7">
    <source>
        <dbReference type="PIRSR" id="PIRSR602640-3"/>
    </source>
</evidence>
<dbReference type="Gene3D" id="2.120.10.30">
    <property type="entry name" value="TolB, C-terminal domain"/>
    <property type="match status" value="1"/>
</dbReference>
<dbReference type="AlphaFoldDB" id="A0A9D4IZW6"/>
<sequence length="367" mass="41160">MIYIKIVLVSLFVLFLQHALRIIYLLGLHVTVRSHAPGPCKLVPGVEHGSEDMETLPDGRTFITSGFLWGLSSSHMKSLYVDQGRKGKVLLFDFKTPEKGVTELELDPEFDSSDFRPHGISVIQNEDTGKITLFIVNHPNGRDTVEKFEFEPETLSLRHLKTFADENMRVINDVAATSENSFYVTNFGYSTTKFGATLETVLLLPWGNVLYYDGSSYRVVVDALVMANGIKLSLDKRSVYLAHGIFQMLNVYQRDDNDELNISQELPLYAYPDNILVDMKTGNLLIGSHPVPYQVTMYLDAPDRGVSPSQVLYIHMKNSSFAEGITELYSNEGLQISASSVASLYDNKMLVGTVCDKLLYCEVKTLE</sequence>
<dbReference type="GO" id="GO:0004064">
    <property type="term" value="F:arylesterase activity"/>
    <property type="evidence" value="ECO:0007669"/>
    <property type="project" value="UniProtKB-UniRule"/>
</dbReference>
<evidence type="ECO:0000256" key="4">
    <source>
        <dbReference type="ARBA" id="ARBA00023180"/>
    </source>
</evidence>
<comment type="caution">
    <text evidence="9">The sequence shown here is derived from an EMBL/GenBank/DDBJ whole genome shotgun (WGS) entry which is preliminary data.</text>
</comment>
<feature type="binding site" evidence="6">
    <location>
        <position position="274"/>
    </location>
    <ligand>
        <name>Ca(2+)</name>
        <dbReference type="ChEBI" id="CHEBI:29108"/>
        <label>1</label>
        <note>catalytic</note>
    </ligand>
</feature>
<feature type="binding site" evidence="6">
    <location>
        <position position="173"/>
    </location>
    <ligand>
        <name>Ca(2+)</name>
        <dbReference type="ChEBI" id="CHEBI:29108"/>
        <label>1</label>
        <note>catalytic</note>
    </ligand>
</feature>
<keyword evidence="4 8" id="KW-0325">Glycoprotein</keyword>
<dbReference type="Pfam" id="PF01731">
    <property type="entry name" value="Arylesterase"/>
    <property type="match status" value="1"/>
</dbReference>
<dbReference type="InterPro" id="IPR051288">
    <property type="entry name" value="Serum_paraoxonase/arylesterase"/>
</dbReference>
<evidence type="ECO:0000256" key="1">
    <source>
        <dbReference type="ARBA" id="ARBA00008595"/>
    </source>
</evidence>
<keyword evidence="6 8" id="KW-0479">Metal-binding</keyword>
<feature type="binding site" evidence="6">
    <location>
        <position position="120"/>
    </location>
    <ligand>
        <name>Ca(2+)</name>
        <dbReference type="ChEBI" id="CHEBI:29108"/>
        <label>1</label>
        <note>catalytic</note>
    </ligand>
</feature>
<feature type="binding site" evidence="6">
    <location>
        <position position="172"/>
    </location>
    <ligand>
        <name>Ca(2+)</name>
        <dbReference type="ChEBI" id="CHEBI:29108"/>
        <label>1</label>
        <note>catalytic</note>
    </ligand>
</feature>
<feature type="binding site" evidence="6">
    <location>
        <position position="228"/>
    </location>
    <ligand>
        <name>Ca(2+)</name>
        <dbReference type="ChEBI" id="CHEBI:29108"/>
        <label>1</label>
        <note>catalytic</note>
    </ligand>
</feature>
<comment type="cofactor">
    <cofactor evidence="6 8">
        <name>Ca(2+)</name>
        <dbReference type="ChEBI" id="CHEBI:29108"/>
    </cofactor>
    <text evidence="6 8">Binds 2 calcium ions per subunit.</text>
</comment>
<evidence type="ECO:0000256" key="6">
    <source>
        <dbReference type="PIRSR" id="PIRSR602640-2"/>
    </source>
</evidence>
<evidence type="ECO:0000256" key="2">
    <source>
        <dbReference type="ARBA" id="ARBA00022801"/>
    </source>
</evidence>
<dbReference type="SUPFAM" id="SSF63829">
    <property type="entry name" value="Calcium-dependent phosphotriesterase"/>
    <property type="match status" value="1"/>
</dbReference>
<organism evidence="9 10">
    <name type="scientific">Dreissena polymorpha</name>
    <name type="common">Zebra mussel</name>
    <name type="synonym">Mytilus polymorpha</name>
    <dbReference type="NCBI Taxonomy" id="45954"/>
    <lineage>
        <taxon>Eukaryota</taxon>
        <taxon>Metazoa</taxon>
        <taxon>Spiralia</taxon>
        <taxon>Lophotrochozoa</taxon>
        <taxon>Mollusca</taxon>
        <taxon>Bivalvia</taxon>
        <taxon>Autobranchia</taxon>
        <taxon>Heteroconchia</taxon>
        <taxon>Euheterodonta</taxon>
        <taxon>Imparidentia</taxon>
        <taxon>Neoheterodontei</taxon>
        <taxon>Myida</taxon>
        <taxon>Dreissenoidea</taxon>
        <taxon>Dreissenidae</taxon>
        <taxon>Dreissena</taxon>
    </lineage>
</organism>
<reference evidence="9" key="2">
    <citation type="submission" date="2020-11" db="EMBL/GenBank/DDBJ databases">
        <authorList>
            <person name="McCartney M.A."/>
            <person name="Auch B."/>
            <person name="Kono T."/>
            <person name="Mallez S."/>
            <person name="Becker A."/>
            <person name="Gohl D.M."/>
            <person name="Silverstein K.A.T."/>
            <person name="Koren S."/>
            <person name="Bechman K.B."/>
            <person name="Herman A."/>
            <person name="Abrahante J.E."/>
            <person name="Garbe J."/>
        </authorList>
    </citation>
    <scope>NUCLEOTIDE SEQUENCE</scope>
    <source>
        <strain evidence="9">Duluth1</strain>
        <tissue evidence="9">Whole animal</tissue>
    </source>
</reference>
<feature type="binding site" evidence="6">
    <location>
        <position position="51"/>
    </location>
    <ligand>
        <name>Ca(2+)</name>
        <dbReference type="ChEBI" id="CHEBI:29108"/>
        <label>1</label>
        <note>catalytic</note>
    </ligand>
</feature>
<keyword evidence="2 8" id="KW-0378">Hydrolase</keyword>
<dbReference type="InterPro" id="IPR011042">
    <property type="entry name" value="6-blade_b-propeller_TolB-like"/>
</dbReference>
<dbReference type="PANTHER" id="PTHR11799:SF12">
    <property type="entry name" value="PARAOXONASE-RELATED"/>
    <property type="match status" value="1"/>
</dbReference>
<dbReference type="PANTHER" id="PTHR11799">
    <property type="entry name" value="PARAOXONASE"/>
    <property type="match status" value="1"/>
</dbReference>
<dbReference type="Proteomes" id="UP000828390">
    <property type="component" value="Unassembled WGS sequence"/>
</dbReference>
<dbReference type="PRINTS" id="PR01785">
    <property type="entry name" value="PARAOXONASE"/>
</dbReference>
<evidence type="ECO:0000313" key="9">
    <source>
        <dbReference type="EMBL" id="KAH3790522.1"/>
    </source>
</evidence>
<gene>
    <name evidence="9" type="ORF">DPMN_168724</name>
</gene>
<feature type="active site" description="Proton acceptor" evidence="5">
    <location>
        <position position="118"/>
    </location>
</feature>
<name>A0A9D4IZW6_DREPO</name>
<reference evidence="9" key="1">
    <citation type="journal article" date="2019" name="bioRxiv">
        <title>The Genome of the Zebra Mussel, Dreissena polymorpha: A Resource for Invasive Species Research.</title>
        <authorList>
            <person name="McCartney M.A."/>
            <person name="Auch B."/>
            <person name="Kono T."/>
            <person name="Mallez S."/>
            <person name="Zhang Y."/>
            <person name="Obille A."/>
            <person name="Becker A."/>
            <person name="Abrahante J.E."/>
            <person name="Garbe J."/>
            <person name="Badalamenti J.P."/>
            <person name="Herman A."/>
            <person name="Mangelson H."/>
            <person name="Liachko I."/>
            <person name="Sullivan S."/>
            <person name="Sone E.D."/>
            <person name="Koren S."/>
            <person name="Silverstein K.A.T."/>
            <person name="Beckman K.B."/>
            <person name="Gohl D.M."/>
        </authorList>
    </citation>
    <scope>NUCLEOTIDE SEQUENCE</scope>
    <source>
        <strain evidence="9">Duluth1</strain>
        <tissue evidence="9">Whole animal</tissue>
    </source>
</reference>
<dbReference type="InterPro" id="IPR002640">
    <property type="entry name" value="Arylesterase"/>
</dbReference>
<feature type="disulfide bond" description="In form B" evidence="7">
    <location>
        <begin position="40"/>
        <end position="361"/>
    </location>
</feature>
<evidence type="ECO:0000313" key="10">
    <source>
        <dbReference type="Proteomes" id="UP000828390"/>
    </source>
</evidence>
<dbReference type="EC" id="3.1.1.2" evidence="8"/>
<feature type="binding site" evidence="6">
    <location>
        <position position="52"/>
    </location>
    <ligand>
        <name>Ca(2+)</name>
        <dbReference type="ChEBI" id="CHEBI:29108"/>
        <label>1</label>
        <note>catalytic</note>
    </ligand>
</feature>
<keyword evidence="3 7" id="KW-1015">Disulfide bond</keyword>
<feature type="binding site" evidence="6">
    <location>
        <position position="273"/>
    </location>
    <ligand>
        <name>Ca(2+)</name>
        <dbReference type="ChEBI" id="CHEBI:29108"/>
        <label>1</label>
        <note>catalytic</note>
    </ligand>
</feature>